<sequence length="173" mass="19181">MDSGIECTLTKFASDTKVCGMADMLEGRDAIQKDLDTLERWACADRMKFNQDKYKVLHLGRGNSKHKYRLGREWMESSSEEKDFGELVDGKLNMTQQHVLAAQKVNHILGCIKINVVSRSREMILPPLPCSGETPPGVLRPALESSALEGHRPARAGPVEGHENDQRAGAPLL</sequence>
<name>A0A2I0U8G2_LIMLA</name>
<proteinExistence type="predicted"/>
<evidence type="ECO:0008006" key="4">
    <source>
        <dbReference type="Google" id="ProtNLM"/>
    </source>
</evidence>
<dbReference type="OrthoDB" id="9036313at2759"/>
<dbReference type="Proteomes" id="UP000233556">
    <property type="component" value="Unassembled WGS sequence"/>
</dbReference>
<dbReference type="AlphaFoldDB" id="A0A2I0U8G2"/>
<reference evidence="3" key="2">
    <citation type="submission" date="2017-12" db="EMBL/GenBank/DDBJ databases">
        <title>Genome sequence of the Bar-tailed Godwit (Limosa lapponica baueri).</title>
        <authorList>
            <person name="Lima N.C.B."/>
            <person name="Parody-Merino A.M."/>
            <person name="Battley P.F."/>
            <person name="Fidler A.E."/>
            <person name="Prosdocimi F."/>
        </authorList>
    </citation>
    <scope>NUCLEOTIDE SEQUENCE [LARGE SCALE GENOMIC DNA]</scope>
</reference>
<accession>A0A2I0U8G2</accession>
<protein>
    <recommendedName>
        <fullName evidence="4">Rna-directed dna polymerase from mobile element jockey-like</fullName>
    </recommendedName>
</protein>
<feature type="region of interest" description="Disordered" evidence="1">
    <location>
        <begin position="150"/>
        <end position="173"/>
    </location>
</feature>
<evidence type="ECO:0000313" key="2">
    <source>
        <dbReference type="EMBL" id="PKU42345.1"/>
    </source>
</evidence>
<reference evidence="3" key="1">
    <citation type="submission" date="2017-11" db="EMBL/GenBank/DDBJ databases">
        <authorList>
            <person name="Lima N.C."/>
            <person name="Parody-Merino A.M."/>
            <person name="Battley P.F."/>
            <person name="Fidler A.E."/>
            <person name="Prosdocimi F."/>
        </authorList>
    </citation>
    <scope>NUCLEOTIDE SEQUENCE [LARGE SCALE GENOMIC DNA]</scope>
</reference>
<keyword evidence="3" id="KW-1185">Reference proteome</keyword>
<dbReference type="PANTHER" id="PTHR33332">
    <property type="entry name" value="REVERSE TRANSCRIPTASE DOMAIN-CONTAINING PROTEIN"/>
    <property type="match status" value="1"/>
</dbReference>
<evidence type="ECO:0000313" key="3">
    <source>
        <dbReference type="Proteomes" id="UP000233556"/>
    </source>
</evidence>
<dbReference type="EMBL" id="KZ506002">
    <property type="protein sequence ID" value="PKU42345.1"/>
    <property type="molecule type" value="Genomic_DNA"/>
</dbReference>
<organism evidence="2 3">
    <name type="scientific">Limosa lapponica baueri</name>
    <dbReference type="NCBI Taxonomy" id="1758121"/>
    <lineage>
        <taxon>Eukaryota</taxon>
        <taxon>Metazoa</taxon>
        <taxon>Chordata</taxon>
        <taxon>Craniata</taxon>
        <taxon>Vertebrata</taxon>
        <taxon>Euteleostomi</taxon>
        <taxon>Archelosauria</taxon>
        <taxon>Archosauria</taxon>
        <taxon>Dinosauria</taxon>
        <taxon>Saurischia</taxon>
        <taxon>Theropoda</taxon>
        <taxon>Coelurosauria</taxon>
        <taxon>Aves</taxon>
        <taxon>Neognathae</taxon>
        <taxon>Neoaves</taxon>
        <taxon>Charadriiformes</taxon>
        <taxon>Scolopacidae</taxon>
        <taxon>Limosa</taxon>
    </lineage>
</organism>
<gene>
    <name evidence="2" type="ORF">llap_7345</name>
</gene>
<evidence type="ECO:0000256" key="1">
    <source>
        <dbReference type="SAM" id="MobiDB-lite"/>
    </source>
</evidence>